<dbReference type="KEGG" id="adl:AURDEDRAFT_77733"/>
<evidence type="ECO:0000313" key="3">
    <source>
        <dbReference type="Proteomes" id="UP000006514"/>
    </source>
</evidence>
<name>J0D178_AURST</name>
<dbReference type="Pfam" id="PF18803">
    <property type="entry name" value="CxC2"/>
    <property type="match status" value="1"/>
</dbReference>
<protein>
    <recommendedName>
        <fullName evidence="1">CxC2-like cysteine cluster KDZ transposase-associated domain-containing protein</fullName>
    </recommendedName>
</protein>
<dbReference type="OrthoDB" id="3149508at2759"/>
<reference evidence="3" key="1">
    <citation type="journal article" date="2012" name="Science">
        <title>The Paleozoic origin of enzymatic lignin decomposition reconstructed from 31 fungal genomes.</title>
        <authorList>
            <person name="Floudas D."/>
            <person name="Binder M."/>
            <person name="Riley R."/>
            <person name="Barry K."/>
            <person name="Blanchette R.A."/>
            <person name="Henrissat B."/>
            <person name="Martinez A.T."/>
            <person name="Otillar R."/>
            <person name="Spatafora J.W."/>
            <person name="Yadav J.S."/>
            <person name="Aerts A."/>
            <person name="Benoit I."/>
            <person name="Boyd A."/>
            <person name="Carlson A."/>
            <person name="Copeland A."/>
            <person name="Coutinho P.M."/>
            <person name="de Vries R.P."/>
            <person name="Ferreira P."/>
            <person name="Findley K."/>
            <person name="Foster B."/>
            <person name="Gaskell J."/>
            <person name="Glotzer D."/>
            <person name="Gorecki P."/>
            <person name="Heitman J."/>
            <person name="Hesse C."/>
            <person name="Hori C."/>
            <person name="Igarashi K."/>
            <person name="Jurgens J.A."/>
            <person name="Kallen N."/>
            <person name="Kersten P."/>
            <person name="Kohler A."/>
            <person name="Kuees U."/>
            <person name="Kumar T.K.A."/>
            <person name="Kuo A."/>
            <person name="LaButti K."/>
            <person name="Larrondo L.F."/>
            <person name="Lindquist E."/>
            <person name="Ling A."/>
            <person name="Lombard V."/>
            <person name="Lucas S."/>
            <person name="Lundell T."/>
            <person name="Martin R."/>
            <person name="McLaughlin D.J."/>
            <person name="Morgenstern I."/>
            <person name="Morin E."/>
            <person name="Murat C."/>
            <person name="Nagy L.G."/>
            <person name="Nolan M."/>
            <person name="Ohm R.A."/>
            <person name="Patyshakuliyeva A."/>
            <person name="Rokas A."/>
            <person name="Ruiz-Duenas F.J."/>
            <person name="Sabat G."/>
            <person name="Salamov A."/>
            <person name="Samejima M."/>
            <person name="Schmutz J."/>
            <person name="Slot J.C."/>
            <person name="St John F."/>
            <person name="Stenlid J."/>
            <person name="Sun H."/>
            <person name="Sun S."/>
            <person name="Syed K."/>
            <person name="Tsang A."/>
            <person name="Wiebenga A."/>
            <person name="Young D."/>
            <person name="Pisabarro A."/>
            <person name="Eastwood D.C."/>
            <person name="Martin F."/>
            <person name="Cullen D."/>
            <person name="Grigoriev I.V."/>
            <person name="Hibbett D.S."/>
        </authorList>
    </citation>
    <scope>NUCLEOTIDE SEQUENCE [LARGE SCALE GENOMIC DNA]</scope>
    <source>
        <strain evidence="3">TFB10046</strain>
    </source>
</reference>
<proteinExistence type="predicted"/>
<feature type="domain" description="CxC2-like cysteine cluster KDZ transposase-associated" evidence="1">
    <location>
        <begin position="67"/>
        <end position="112"/>
    </location>
</feature>
<dbReference type="InterPro" id="IPR041457">
    <property type="entry name" value="CxC2_KDZ-assoc"/>
</dbReference>
<sequence>MALEWQEGVGGQCSVDGHGGKNFRCNDCFGHPLFCKDCLVSTHARQPLHSIEKWNTFHFEKVRLGELGVKLFPGSLLRPQTAFTFEMMEHWHLESLQSKKPTWDYWQAVLDRSTALVSDEAEQKGYNVFMRVGRYWRVVKQLLRSGQAHGIDEYLPENRWRGNTTVVCPACPEPEFNLQEGWEKLAEQEKYR</sequence>
<dbReference type="InParanoid" id="J0D178"/>
<evidence type="ECO:0000313" key="2">
    <source>
        <dbReference type="EMBL" id="EJD32327.1"/>
    </source>
</evidence>
<accession>J0D178</accession>
<dbReference type="EMBL" id="JH689080">
    <property type="protein sequence ID" value="EJD32327.1"/>
    <property type="molecule type" value="Genomic_DNA"/>
</dbReference>
<dbReference type="AlphaFoldDB" id="J0D178"/>
<evidence type="ECO:0000259" key="1">
    <source>
        <dbReference type="Pfam" id="PF18803"/>
    </source>
</evidence>
<organism evidence="2 3">
    <name type="scientific">Auricularia subglabra (strain TFB-10046 / SS5)</name>
    <name type="common">White-rot fungus</name>
    <name type="synonym">Auricularia delicata (strain TFB10046)</name>
    <dbReference type="NCBI Taxonomy" id="717982"/>
    <lineage>
        <taxon>Eukaryota</taxon>
        <taxon>Fungi</taxon>
        <taxon>Dikarya</taxon>
        <taxon>Basidiomycota</taxon>
        <taxon>Agaricomycotina</taxon>
        <taxon>Agaricomycetes</taxon>
        <taxon>Auriculariales</taxon>
        <taxon>Auriculariaceae</taxon>
        <taxon>Auricularia</taxon>
    </lineage>
</organism>
<keyword evidence="3" id="KW-1185">Reference proteome</keyword>
<gene>
    <name evidence="2" type="ORF">AURDEDRAFT_77733</name>
</gene>
<dbReference type="Proteomes" id="UP000006514">
    <property type="component" value="Unassembled WGS sequence"/>
</dbReference>